<evidence type="ECO:0000256" key="5">
    <source>
        <dbReference type="ARBA" id="ARBA00022737"/>
    </source>
</evidence>
<dbReference type="PROSITE" id="PS50088">
    <property type="entry name" value="ANK_REPEAT"/>
    <property type="match status" value="1"/>
</dbReference>
<proteinExistence type="predicted"/>
<reference evidence="14" key="2">
    <citation type="submission" date="2022-10" db="EMBL/GenBank/DDBJ databases">
        <authorList>
            <consortium name="ENA_rothamsted_submissions"/>
            <consortium name="culmorum"/>
            <person name="King R."/>
        </authorList>
    </citation>
    <scope>NUCLEOTIDE SEQUENCE</scope>
</reference>
<evidence type="ECO:0000313" key="15">
    <source>
        <dbReference type="Proteomes" id="UP001153620"/>
    </source>
</evidence>
<keyword evidence="8" id="KW-0406">Ion transport</keyword>
<feature type="domain" description="Ion transport" evidence="13">
    <location>
        <begin position="511"/>
        <end position="759"/>
    </location>
</feature>
<evidence type="ECO:0000313" key="14">
    <source>
        <dbReference type="EMBL" id="CAG9809305.1"/>
    </source>
</evidence>
<organism evidence="14 15">
    <name type="scientific">Chironomus riparius</name>
    <dbReference type="NCBI Taxonomy" id="315576"/>
    <lineage>
        <taxon>Eukaryota</taxon>
        <taxon>Metazoa</taxon>
        <taxon>Ecdysozoa</taxon>
        <taxon>Arthropoda</taxon>
        <taxon>Hexapoda</taxon>
        <taxon>Insecta</taxon>
        <taxon>Pterygota</taxon>
        <taxon>Neoptera</taxon>
        <taxon>Endopterygota</taxon>
        <taxon>Diptera</taxon>
        <taxon>Nematocera</taxon>
        <taxon>Chironomoidea</taxon>
        <taxon>Chironomidae</taxon>
        <taxon>Chironominae</taxon>
        <taxon>Chironomus</taxon>
    </lineage>
</organism>
<dbReference type="EMBL" id="OU895879">
    <property type="protein sequence ID" value="CAG9809305.1"/>
    <property type="molecule type" value="Genomic_DNA"/>
</dbReference>
<accession>A0A9N9S4T5</accession>
<dbReference type="GO" id="GO:0034703">
    <property type="term" value="C:cation channel complex"/>
    <property type="evidence" value="ECO:0007669"/>
    <property type="project" value="UniProtKB-ARBA"/>
</dbReference>
<evidence type="ECO:0000256" key="3">
    <source>
        <dbReference type="ARBA" id="ARBA00022606"/>
    </source>
</evidence>
<keyword evidence="5" id="KW-0677">Repeat</keyword>
<dbReference type="Proteomes" id="UP001153620">
    <property type="component" value="Chromosome 3"/>
</dbReference>
<dbReference type="AlphaFoldDB" id="A0A9N9S4T5"/>
<evidence type="ECO:0000256" key="4">
    <source>
        <dbReference type="ARBA" id="ARBA00022692"/>
    </source>
</evidence>
<evidence type="ECO:0000256" key="10">
    <source>
        <dbReference type="ARBA" id="ARBA00023303"/>
    </source>
</evidence>
<evidence type="ECO:0000256" key="12">
    <source>
        <dbReference type="SAM" id="Phobius"/>
    </source>
</evidence>
<evidence type="ECO:0000256" key="8">
    <source>
        <dbReference type="ARBA" id="ARBA00023065"/>
    </source>
</evidence>
<dbReference type="PANTHER" id="PTHR47143">
    <property type="entry name" value="TRANSIENT RECEPTOR POTENTIAL CATION CHANNEL PROTEIN PAINLESS"/>
    <property type="match status" value="1"/>
</dbReference>
<evidence type="ECO:0000256" key="11">
    <source>
        <dbReference type="PROSITE-ProRule" id="PRU00023"/>
    </source>
</evidence>
<name>A0A9N9S4T5_9DIPT</name>
<evidence type="ECO:0000256" key="2">
    <source>
        <dbReference type="ARBA" id="ARBA00022448"/>
    </source>
</evidence>
<dbReference type="InterPro" id="IPR005821">
    <property type="entry name" value="Ion_trans_dom"/>
</dbReference>
<reference evidence="14" key="1">
    <citation type="submission" date="2022-01" db="EMBL/GenBank/DDBJ databases">
        <authorList>
            <person name="King R."/>
        </authorList>
    </citation>
    <scope>NUCLEOTIDE SEQUENCE</scope>
</reference>
<keyword evidence="7 11" id="KW-0040">ANK repeat</keyword>
<dbReference type="Gene3D" id="1.25.40.20">
    <property type="entry name" value="Ankyrin repeat-containing domain"/>
    <property type="match status" value="2"/>
</dbReference>
<keyword evidence="6 12" id="KW-1133">Transmembrane helix</keyword>
<dbReference type="Pfam" id="PF00520">
    <property type="entry name" value="Ion_trans"/>
    <property type="match status" value="1"/>
</dbReference>
<evidence type="ECO:0000259" key="13">
    <source>
        <dbReference type="Pfam" id="PF00520"/>
    </source>
</evidence>
<dbReference type="InterPro" id="IPR052076">
    <property type="entry name" value="TRP_cation_channel"/>
</dbReference>
<dbReference type="PROSITE" id="PS50297">
    <property type="entry name" value="ANK_REP_REGION"/>
    <property type="match status" value="1"/>
</dbReference>
<keyword evidence="3" id="KW-0716">Sensory transduction</keyword>
<keyword evidence="10" id="KW-0407">Ion channel</keyword>
<dbReference type="OrthoDB" id="7784786at2759"/>
<dbReference type="PANTHER" id="PTHR47143:SF4">
    <property type="entry name" value="TRANSIENT RECEPTOR POTENTIAL CATION CHANNEL PROTEIN PAINLESS"/>
    <property type="match status" value="1"/>
</dbReference>
<evidence type="ECO:0000256" key="6">
    <source>
        <dbReference type="ARBA" id="ARBA00022989"/>
    </source>
</evidence>
<dbReference type="SMART" id="SM00248">
    <property type="entry name" value="ANK"/>
    <property type="match status" value="9"/>
</dbReference>
<gene>
    <name evidence="14" type="ORF">CHIRRI_LOCUS12132</name>
</gene>
<feature type="repeat" description="ANK" evidence="11">
    <location>
        <begin position="378"/>
        <end position="410"/>
    </location>
</feature>
<feature type="transmembrane region" description="Helical" evidence="12">
    <location>
        <begin position="647"/>
        <end position="666"/>
    </location>
</feature>
<keyword evidence="2" id="KW-0813">Transport</keyword>
<dbReference type="SUPFAM" id="SSF48403">
    <property type="entry name" value="Ankyrin repeat"/>
    <property type="match status" value="2"/>
</dbReference>
<dbReference type="InterPro" id="IPR002110">
    <property type="entry name" value="Ankyrin_rpt"/>
</dbReference>
<evidence type="ECO:0000256" key="7">
    <source>
        <dbReference type="ARBA" id="ARBA00023043"/>
    </source>
</evidence>
<feature type="transmembrane region" description="Helical" evidence="12">
    <location>
        <begin position="535"/>
        <end position="555"/>
    </location>
</feature>
<feature type="transmembrane region" description="Helical" evidence="12">
    <location>
        <begin position="604"/>
        <end position="627"/>
    </location>
</feature>
<dbReference type="GO" id="GO:0005216">
    <property type="term" value="F:monoatomic ion channel activity"/>
    <property type="evidence" value="ECO:0007669"/>
    <property type="project" value="InterPro"/>
</dbReference>
<feature type="transmembrane region" description="Helical" evidence="12">
    <location>
        <begin position="500"/>
        <end position="523"/>
    </location>
</feature>
<evidence type="ECO:0000256" key="1">
    <source>
        <dbReference type="ARBA" id="ARBA00004141"/>
    </source>
</evidence>
<comment type="subcellular location">
    <subcellularLocation>
        <location evidence="1">Membrane</location>
        <topology evidence="1">Multi-pass membrane protein</topology>
    </subcellularLocation>
</comment>
<keyword evidence="15" id="KW-1185">Reference proteome</keyword>
<keyword evidence="9 12" id="KW-0472">Membrane</keyword>
<keyword evidence="4 12" id="KW-0812">Transmembrane</keyword>
<sequence length="922" mass="106185">MTTSINIPSCFDNPQSALRSAFYRRNVDAFKNALEQGGDPNSRDSKDKTVFEDVLTSPNSEQFVQLCIDNGADLYSRNSQGKYPIHYAIDSLSPQNLRAFISNYDLKKINVRYGYKNSLHMLMEIFSNKNLDQEATTECIKILIENGCSINMPNEKSRTPLFMLFRSPEMKYKREILDFIMKNEIEMDLYTYKSTEMLNLFKKNFPSADIPVQTTRIVDTDYMRSLLLQRNEEKFISNFKIFKENETNKHKSQENDQNKSNSYAEDCARFLYTAVSENLENVVDHLVDEGIDVNRKPADINQRHGMAHLACSHGNYRILEALFRAETKPEVVNENGKNLLHIATEHFGMDPSRNPSFSYEKCFYLALDYCDVNQQDEIGFTPLHYAARYRNDKAVVELLKKGSYIGTKSYLNNETPIDNMSYEALEDYLNDCITTNIRRHGDEEQEIIVDYNFLMAPKKKTEEFGPEIAPLQNIAIHSELRPLIRHPVLSSFLFIKWSKLAILFHLNLALFSIFMLSLIYYIVMCKTLTLEEQQNSLCFSLFWCLSAISIIMLAIREAFQFFLSPINYLKSVVNIFEIILIILGCALIFVYNNEQDSNDTFLRVLRAVTILFAAYEFLQLVGTLPYLSISTHMVILKKVALTFFKSLLLYSILLLSFALSFFSLFGGHNNDKSDASNSTDSKKDEAEEEQDNFNSFGYPGIAIIKTFVMLTGEFDASALALEKSGAYSIIFLLFVFLITIVLFNLLNALAIDDTQQIRVEGELVDFCERINVLNKYERMILGRNWRWLKNMISVFPYTIPHGKIVIHPEKNNEILTYKVSNSNKDISINMGNEQELQNLNNNIALKKMIPNKAISDKLQKYSSGMDNKIMKKIRIILEERKQAKNDEDSALINRILSMESEIKILKSTIIQLCDLIEEKKSS</sequence>
<feature type="transmembrane region" description="Helical" evidence="12">
    <location>
        <begin position="726"/>
        <end position="746"/>
    </location>
</feature>
<dbReference type="Gene3D" id="1.10.287.70">
    <property type="match status" value="1"/>
</dbReference>
<protein>
    <recommendedName>
        <fullName evidence="13">Ion transport domain-containing protein</fullName>
    </recommendedName>
</protein>
<evidence type="ECO:0000256" key="9">
    <source>
        <dbReference type="ARBA" id="ARBA00023136"/>
    </source>
</evidence>
<feature type="transmembrane region" description="Helical" evidence="12">
    <location>
        <begin position="575"/>
        <end position="592"/>
    </location>
</feature>
<dbReference type="InterPro" id="IPR036770">
    <property type="entry name" value="Ankyrin_rpt-contain_sf"/>
</dbReference>
<dbReference type="Pfam" id="PF12796">
    <property type="entry name" value="Ank_2"/>
    <property type="match status" value="1"/>
</dbReference>